<name>A0A1G2AS03_9BACT</name>
<accession>A0A1G2AS03</accession>
<dbReference type="STRING" id="1798540.A3B74_02730"/>
<evidence type="ECO:0008006" key="4">
    <source>
        <dbReference type="Google" id="ProtNLM"/>
    </source>
</evidence>
<protein>
    <recommendedName>
        <fullName evidence="4">Type 4 fimbrial biogenesis protein PilX N-terminal domain-containing protein</fullName>
    </recommendedName>
</protein>
<reference evidence="2 3" key="1">
    <citation type="journal article" date="2016" name="Nat. Commun.">
        <title>Thousands of microbial genomes shed light on interconnected biogeochemical processes in an aquifer system.</title>
        <authorList>
            <person name="Anantharaman K."/>
            <person name="Brown C.T."/>
            <person name="Hug L.A."/>
            <person name="Sharon I."/>
            <person name="Castelle C.J."/>
            <person name="Probst A.J."/>
            <person name="Thomas B.C."/>
            <person name="Singh A."/>
            <person name="Wilkins M.J."/>
            <person name="Karaoz U."/>
            <person name="Brodie E.L."/>
            <person name="Williams K.H."/>
            <person name="Hubbard S.S."/>
            <person name="Banfield J.F."/>
        </authorList>
    </citation>
    <scope>NUCLEOTIDE SEQUENCE [LARGE SCALE GENOMIC DNA]</scope>
</reference>
<gene>
    <name evidence="2" type="ORF">A3B74_02730</name>
</gene>
<dbReference type="AlphaFoldDB" id="A0A1G2AS03"/>
<dbReference type="EMBL" id="MHKB01000008">
    <property type="protein sequence ID" value="OGY79663.1"/>
    <property type="molecule type" value="Genomic_DNA"/>
</dbReference>
<evidence type="ECO:0000313" key="3">
    <source>
        <dbReference type="Proteomes" id="UP000177165"/>
    </source>
</evidence>
<organism evidence="2 3">
    <name type="scientific">Candidatus Kerfeldbacteria bacterium RIFCSPHIGHO2_02_FULL_42_14</name>
    <dbReference type="NCBI Taxonomy" id="1798540"/>
    <lineage>
        <taxon>Bacteria</taxon>
        <taxon>Candidatus Kerfeldiibacteriota</taxon>
    </lineage>
</organism>
<keyword evidence="1" id="KW-0812">Transmembrane</keyword>
<evidence type="ECO:0000256" key="1">
    <source>
        <dbReference type="SAM" id="Phobius"/>
    </source>
</evidence>
<keyword evidence="1" id="KW-1133">Transmembrane helix</keyword>
<dbReference type="Proteomes" id="UP000177165">
    <property type="component" value="Unassembled WGS sequence"/>
</dbReference>
<keyword evidence="1" id="KW-0472">Membrane</keyword>
<evidence type="ECO:0000313" key="2">
    <source>
        <dbReference type="EMBL" id="OGY79663.1"/>
    </source>
</evidence>
<proteinExistence type="predicted"/>
<feature type="transmembrane region" description="Helical" evidence="1">
    <location>
        <begin position="29"/>
        <end position="52"/>
    </location>
</feature>
<comment type="caution">
    <text evidence="2">The sequence shown here is derived from an EMBL/GenBank/DDBJ whole genome shotgun (WGS) entry which is preliminary data.</text>
</comment>
<sequence length="300" mass="32727">MNDKSRDHLQKDLLLQFWQKKFFQERGSIALLSLLIMAAMAAIAVSIAFLTLGEIRSSRDSQSSLAAFYAAESGLERSLDLTTEGRIQKQTVVATLTSITNPLGGSISETLTQNDARYRISSANNTTATEVQFHLGQQKSQQIDLYNPDAPTTPANLRSLKLTWEDDCAGNSWVEVTATEWADIWSDITESTAPTQKYFYACAGGNCAATSNILNTTKSYQVRVKNSSVDLTCNISNMTVRAYAASDAGGDPVVLPGSITLKSEGTHRRTRQILSATLPWQAPVSGLLDFVLFSEQGIVK</sequence>